<gene>
    <name evidence="1" type="ORF">ALPR1_12955</name>
</gene>
<sequence length="820" mass="91964">MTKSIVSKIIASFLFFTIWHTGFSQSKPSSEIYHQLLQLKETRRVLYMAAHPDDENTRLIAYLANGENLQVAYLSLTRGDGGQNLIGKELGVKLGQIRTQELLQARKTDGGRQYFSTAIDFGYTKTPDETFQNWDKTKLLSDVVWVIRNFQPDIIITRFNTIPGGGNHGQHTTSAIMAEEALKVADDPNVFPEQLKYVKPWKVKRVFWNTYNFRGDFEKEKGQKYFEFNSGEYNPLIGESYSKIAADSRTMHKSQGFGSTARPGEAIEHIQLVAGEPAESSPFDGVQNRWETIPGGEEIEDAIDQLISNFDFVKPESNVQGLLEIKSKLDGLNSDEVWVQEKQDLIDNLILESLGVETEWTLQEELGYPGQEIATDVMISNPTNGDLEVVSFTALGKKEELNTAIQRNQLQLLERSFVLPSGVPLSQPYWLQESITGAMYEVKNQLDIGKAFDDRQLSGTLVLNYKGQQLVRELPLTYKVNSRIDGEVNQPFTVVPEVDLVLSKENVFLVDGADQSLTVSVNFSKEIIAGELKFENLEPSQYRILSTEENSAQNQLVFEVAFSLDSNEKRTVVANYLTNSGDVYDQSTNRILYSHIPNLTYFSPASVNLIQADWQISGAKVGYIPGAGDDVPGVLSSLGYQVTEISSNDYSLDYLNQFKAIIVGIRAYNTNEVMVANNQVLMDYVKAGGNLVVQYNTTAGLLTDNIGPYPFELSRDRVTVENSPFKADWDHPALSTPNQLVAADFDDWVQERGLYFVSDISKEYSTPLQFQDPGEEFMNGNLIYAEYGEGHYVYTGLSFFRELPAGVPGAIKLFINLIEQ</sequence>
<organism evidence="1 2">
    <name type="scientific">Algoriphagus machipongonensis</name>
    <dbReference type="NCBI Taxonomy" id="388413"/>
    <lineage>
        <taxon>Bacteria</taxon>
        <taxon>Pseudomonadati</taxon>
        <taxon>Bacteroidota</taxon>
        <taxon>Cytophagia</taxon>
        <taxon>Cytophagales</taxon>
        <taxon>Cyclobacteriaceae</taxon>
        <taxon>Algoriphagus</taxon>
    </lineage>
</organism>
<dbReference type="RefSeq" id="WP_008201105.1">
    <property type="nucleotide sequence ID" value="NZ_CM001023.1"/>
</dbReference>
<accession>A3HTG2</accession>
<dbReference type="InterPro" id="IPR029062">
    <property type="entry name" value="Class_I_gatase-like"/>
</dbReference>
<reference evidence="1 2" key="1">
    <citation type="journal article" date="2011" name="J. Bacteriol.">
        <title>Complete genome sequence of Algoriphagus sp. PR1, bacterial prey of a colony-forming choanoflagellate.</title>
        <authorList>
            <person name="Alegado R.A."/>
            <person name="Ferriera S."/>
            <person name="Nusbaum C."/>
            <person name="Young S.K."/>
            <person name="Zeng Q."/>
            <person name="Imamovic A."/>
            <person name="Fairclough S.R."/>
            <person name="King N."/>
        </authorList>
    </citation>
    <scope>NUCLEOTIDE SEQUENCE [LARGE SCALE GENOMIC DNA]</scope>
    <source>
        <strain evidence="1 2">PR1</strain>
    </source>
</reference>
<dbReference type="Pfam" id="PF02585">
    <property type="entry name" value="PIG-L"/>
    <property type="match status" value="1"/>
</dbReference>
<dbReference type="PANTHER" id="PTHR12993:SF11">
    <property type="entry name" value="N-ACETYLGLUCOSAMINYL-PHOSPHATIDYLINOSITOL DE-N-ACETYLASE"/>
    <property type="match status" value="1"/>
</dbReference>
<dbReference type="OrthoDB" id="9759749at2"/>
<dbReference type="HOGENOM" id="CLU_347750_0_0_10"/>
<dbReference type="InterPro" id="IPR024078">
    <property type="entry name" value="LmbE-like_dom_sf"/>
</dbReference>
<evidence type="ECO:0000313" key="2">
    <source>
        <dbReference type="Proteomes" id="UP000003919"/>
    </source>
</evidence>
<dbReference type="SUPFAM" id="SSF102588">
    <property type="entry name" value="LmbE-like"/>
    <property type="match status" value="1"/>
</dbReference>
<keyword evidence="1" id="KW-0449">Lipoprotein</keyword>
<comment type="caution">
    <text evidence="1">The sequence shown here is derived from an EMBL/GenBank/DDBJ whole genome shotgun (WGS) entry which is preliminary data.</text>
</comment>
<dbReference type="EMBL" id="CM001023">
    <property type="protein sequence ID" value="EAZ83130.1"/>
    <property type="molecule type" value="Genomic_DNA"/>
</dbReference>
<evidence type="ECO:0000313" key="1">
    <source>
        <dbReference type="EMBL" id="EAZ83130.1"/>
    </source>
</evidence>
<dbReference type="InterPro" id="IPR003737">
    <property type="entry name" value="GlcNAc_PI_deacetylase-related"/>
</dbReference>
<dbReference type="GO" id="GO:0016811">
    <property type="term" value="F:hydrolase activity, acting on carbon-nitrogen (but not peptide) bonds, in linear amides"/>
    <property type="evidence" value="ECO:0007669"/>
    <property type="project" value="TreeGrafter"/>
</dbReference>
<proteinExistence type="predicted"/>
<dbReference type="EMBL" id="AAXU02000001">
    <property type="protein sequence ID" value="EAZ83130.1"/>
    <property type="molecule type" value="Genomic_DNA"/>
</dbReference>
<keyword evidence="2" id="KW-1185">Reference proteome</keyword>
<dbReference type="Proteomes" id="UP000003919">
    <property type="component" value="Chromosome"/>
</dbReference>
<dbReference type="PANTHER" id="PTHR12993">
    <property type="entry name" value="N-ACETYLGLUCOSAMINYL-PHOSPHATIDYLINOSITOL DE-N-ACETYLASE-RELATED"/>
    <property type="match status" value="1"/>
</dbReference>
<dbReference type="SUPFAM" id="SSF52317">
    <property type="entry name" value="Class I glutamine amidotransferase-like"/>
    <property type="match status" value="1"/>
</dbReference>
<dbReference type="STRING" id="388413.ALPR1_12955"/>
<protein>
    <submittedName>
        <fullName evidence="1">Lipoprotein</fullName>
    </submittedName>
</protein>
<name>A3HTG2_9BACT</name>
<dbReference type="eggNOG" id="COG2120">
    <property type="taxonomic scope" value="Bacteria"/>
</dbReference>
<dbReference type="AlphaFoldDB" id="A3HTG2"/>
<dbReference type="Gene3D" id="3.40.50.10320">
    <property type="entry name" value="LmbE-like"/>
    <property type="match status" value="1"/>
</dbReference>